<organism evidence="2">
    <name type="scientific">marine sediment metagenome</name>
    <dbReference type="NCBI Taxonomy" id="412755"/>
    <lineage>
        <taxon>unclassified sequences</taxon>
        <taxon>metagenomes</taxon>
        <taxon>ecological metagenomes</taxon>
    </lineage>
</organism>
<dbReference type="EMBL" id="BARV01022116">
    <property type="protein sequence ID" value="GAI18432.1"/>
    <property type="molecule type" value="Genomic_DNA"/>
</dbReference>
<reference evidence="2" key="1">
    <citation type="journal article" date="2014" name="Front. Microbiol.">
        <title>High frequency of phylogenetically diverse reductive dehalogenase-homologous genes in deep subseafloor sedimentary metagenomes.</title>
        <authorList>
            <person name="Kawai M."/>
            <person name="Futagami T."/>
            <person name="Toyoda A."/>
            <person name="Takaki Y."/>
            <person name="Nishi S."/>
            <person name="Hori S."/>
            <person name="Arai W."/>
            <person name="Tsubouchi T."/>
            <person name="Morono Y."/>
            <person name="Uchiyama I."/>
            <person name="Ito T."/>
            <person name="Fujiyama A."/>
            <person name="Inagaki F."/>
            <person name="Takami H."/>
        </authorList>
    </citation>
    <scope>NUCLEOTIDE SEQUENCE</scope>
    <source>
        <strain evidence="2">Expedition CK06-06</strain>
    </source>
</reference>
<comment type="caution">
    <text evidence="2">The sequence shown here is derived from an EMBL/GenBank/DDBJ whole genome shotgun (WGS) entry which is preliminary data.</text>
</comment>
<evidence type="ECO:0000313" key="2">
    <source>
        <dbReference type="EMBL" id="GAI18432.1"/>
    </source>
</evidence>
<dbReference type="AlphaFoldDB" id="X1LGG8"/>
<protein>
    <submittedName>
        <fullName evidence="2">Uncharacterized protein</fullName>
    </submittedName>
</protein>
<feature type="region of interest" description="Disordered" evidence="1">
    <location>
        <begin position="1"/>
        <end position="31"/>
    </location>
</feature>
<sequence length="31" mass="3284">EFELFDPAKPPTEPGLGSIGVEGEKPPDDNT</sequence>
<feature type="non-terminal residue" evidence="2">
    <location>
        <position position="1"/>
    </location>
</feature>
<gene>
    <name evidence="2" type="ORF">S06H3_36498</name>
</gene>
<name>X1LGG8_9ZZZZ</name>
<feature type="compositionally biased region" description="Basic and acidic residues" evidence="1">
    <location>
        <begin position="22"/>
        <end position="31"/>
    </location>
</feature>
<accession>X1LGG8</accession>
<evidence type="ECO:0000256" key="1">
    <source>
        <dbReference type="SAM" id="MobiDB-lite"/>
    </source>
</evidence>
<proteinExistence type="predicted"/>